<feature type="compositionally biased region" description="Acidic residues" evidence="1">
    <location>
        <begin position="371"/>
        <end position="386"/>
    </location>
</feature>
<sequence length="538" mass="57148">MTEPLSPEAATKRLERALASANLPSKAIENGARLLTRLSQPVRVTVFGTAGAGKSSLVNLLVGQQIIPAGLRLPTLELRYGAEAKTICTLGDGSTATLDGIALQEAANMAPVLVAVEADLPALRKISLLEVAAGGDERDHMKAVAWACRRTDIAIWCTQAFAPNERKIWHSVPDALRDHGFLVVTKADIASEKGVLKSHLQALEGVAADWFLKILPLATLEALAANAPDGQLNRDMFKASGAPALISGVKKQVDAGQRASLDQVELFLARHVPDDFEDEPEVDAPNAASVAPEPVVAKLADPIFATDEPVDFAEPEIEPEEGLTFEEVDAELADIPPAEEPSPEIEEVPEDSAPLDLLPPVDVVDEMTADEPVESETDEEAVELPVEEVASERVEELEEETTVDFVGAPPVDAESPEDVAAEAPEPQSVEDDSGLETFGVESAREILASAATAIQGDSDRSADPDSELIIERCQAALETLSANLEQSEDPSATALQEDVTDALDILVLLQMEDAGVAALDAVTLLLQLRRDLDLLNAA</sequence>
<comment type="caution">
    <text evidence="2">The sequence shown here is derived from an EMBL/GenBank/DDBJ whole genome shotgun (WGS) entry which is preliminary data.</text>
</comment>
<dbReference type="EMBL" id="BLJE01000002">
    <property type="protein sequence ID" value="GFE64452.1"/>
    <property type="molecule type" value="Genomic_DNA"/>
</dbReference>
<gene>
    <name evidence="2" type="ORF">KIN_15260</name>
</gene>
<dbReference type="RefSeq" id="WP_159805644.1">
    <property type="nucleotide sequence ID" value="NZ_BLJE01000002.1"/>
</dbReference>
<evidence type="ECO:0000256" key="1">
    <source>
        <dbReference type="SAM" id="MobiDB-lite"/>
    </source>
</evidence>
<feature type="region of interest" description="Disordered" evidence="1">
    <location>
        <begin position="336"/>
        <end position="358"/>
    </location>
</feature>
<dbReference type="SUPFAM" id="SSF52540">
    <property type="entry name" value="P-loop containing nucleoside triphosphate hydrolases"/>
    <property type="match status" value="1"/>
</dbReference>
<accession>A0A6N6JGW0</accession>
<organism evidence="2 3">
    <name type="scientific">Litoreibacter roseus</name>
    <dbReference type="NCBI Taxonomy" id="2601869"/>
    <lineage>
        <taxon>Bacteria</taxon>
        <taxon>Pseudomonadati</taxon>
        <taxon>Pseudomonadota</taxon>
        <taxon>Alphaproteobacteria</taxon>
        <taxon>Rhodobacterales</taxon>
        <taxon>Roseobacteraceae</taxon>
        <taxon>Litoreibacter</taxon>
    </lineage>
</organism>
<dbReference type="AlphaFoldDB" id="A0A6N6JGW0"/>
<feature type="region of interest" description="Disordered" evidence="1">
    <location>
        <begin position="371"/>
        <end position="433"/>
    </location>
</feature>
<dbReference type="Proteomes" id="UP000436822">
    <property type="component" value="Unassembled WGS sequence"/>
</dbReference>
<evidence type="ECO:0000313" key="3">
    <source>
        <dbReference type="Proteomes" id="UP000436822"/>
    </source>
</evidence>
<dbReference type="InterPro" id="IPR027417">
    <property type="entry name" value="P-loop_NTPase"/>
</dbReference>
<reference evidence="2 3" key="1">
    <citation type="submission" date="2019-12" db="EMBL/GenBank/DDBJ databases">
        <title>Litoreibacter badius sp. nov., a novel bacteriochlorophyll a-containing bacterium in the genus Litoreibacter.</title>
        <authorList>
            <person name="Kanamuro M."/>
            <person name="Takabe Y."/>
            <person name="Mori K."/>
            <person name="Takaichi S."/>
            <person name="Hanada S."/>
        </authorList>
    </citation>
    <scope>NUCLEOTIDE SEQUENCE [LARGE SCALE GENOMIC DNA]</scope>
    <source>
        <strain evidence="2 3">K6</strain>
    </source>
</reference>
<dbReference type="OrthoDB" id="7647819at2"/>
<evidence type="ECO:0008006" key="4">
    <source>
        <dbReference type="Google" id="ProtNLM"/>
    </source>
</evidence>
<name>A0A6N6JGW0_9RHOB</name>
<keyword evidence="3" id="KW-1185">Reference proteome</keyword>
<proteinExistence type="predicted"/>
<dbReference type="Gene3D" id="3.40.50.300">
    <property type="entry name" value="P-loop containing nucleotide triphosphate hydrolases"/>
    <property type="match status" value="1"/>
</dbReference>
<evidence type="ECO:0000313" key="2">
    <source>
        <dbReference type="EMBL" id="GFE64452.1"/>
    </source>
</evidence>
<feature type="compositionally biased region" description="Acidic residues" evidence="1">
    <location>
        <begin position="341"/>
        <end position="350"/>
    </location>
</feature>
<protein>
    <recommendedName>
        <fullName evidence="4">50S ribosome-binding GTPase</fullName>
    </recommendedName>
</protein>